<keyword evidence="3" id="KW-1185">Reference proteome</keyword>
<protein>
    <submittedName>
        <fullName evidence="2">RND-type multidrug efflux pump, outer membrane protein</fullName>
    </submittedName>
</protein>
<dbReference type="GeneID" id="61368652"/>
<dbReference type="GO" id="GO:0015562">
    <property type="term" value="F:efflux transmembrane transporter activity"/>
    <property type="evidence" value="ECO:0007669"/>
    <property type="project" value="InterPro"/>
</dbReference>
<accession>A0A095B354</accession>
<dbReference type="Proteomes" id="UP000029448">
    <property type="component" value="Unassembled WGS sequence"/>
</dbReference>
<dbReference type="PANTHER" id="PTHR30203">
    <property type="entry name" value="OUTER MEMBRANE CATION EFFLUX PROTEIN"/>
    <property type="match status" value="1"/>
</dbReference>
<evidence type="ECO:0000313" key="2">
    <source>
        <dbReference type="EMBL" id="KGB23373.1"/>
    </source>
</evidence>
<dbReference type="Gene3D" id="1.20.1600.10">
    <property type="entry name" value="Outer membrane efflux proteins (OEP)"/>
    <property type="match status" value="1"/>
</dbReference>
<evidence type="ECO:0000313" key="3">
    <source>
        <dbReference type="Proteomes" id="UP000029448"/>
    </source>
</evidence>
<dbReference type="Pfam" id="PF02321">
    <property type="entry name" value="OEP"/>
    <property type="match status" value="2"/>
</dbReference>
<dbReference type="PATRIC" id="fig|104102.7.peg.1630"/>
<reference evidence="2 3" key="1">
    <citation type="submission" date="2014-06" db="EMBL/GenBank/DDBJ databases">
        <title>Functional and comparative genomic analyses of the Drosophila gut microbiota identify candidate symbiosis factors.</title>
        <authorList>
            <person name="Newell P.D."/>
            <person name="Chaston J.M."/>
            <person name="Douglas A.E."/>
        </authorList>
    </citation>
    <scope>NUCLEOTIDE SEQUENCE [LARGE SCALE GENOMIC DNA]</scope>
    <source>
        <strain evidence="2 3">DmCS_006</strain>
    </source>
</reference>
<dbReference type="PROSITE" id="PS51257">
    <property type="entry name" value="PROKAR_LIPOPROTEIN"/>
    <property type="match status" value="1"/>
</dbReference>
<dbReference type="AlphaFoldDB" id="A0A095B354"/>
<name>A0A095B354_9PROT</name>
<evidence type="ECO:0000256" key="1">
    <source>
        <dbReference type="ARBA" id="ARBA00007613"/>
    </source>
</evidence>
<gene>
    <name evidence="2" type="ORF">AtDm6_1648</name>
</gene>
<organism evidence="2 3">
    <name type="scientific">Acetobacter tropicalis</name>
    <dbReference type="NCBI Taxonomy" id="104102"/>
    <lineage>
        <taxon>Bacteria</taxon>
        <taxon>Pseudomonadati</taxon>
        <taxon>Pseudomonadota</taxon>
        <taxon>Alphaproteobacteria</taxon>
        <taxon>Acetobacterales</taxon>
        <taxon>Acetobacteraceae</taxon>
        <taxon>Acetobacter</taxon>
    </lineage>
</organism>
<dbReference type="InterPro" id="IPR003423">
    <property type="entry name" value="OMP_efflux"/>
</dbReference>
<comment type="similarity">
    <text evidence="1">Belongs to the outer membrane factor (OMF) (TC 1.B.17) family.</text>
</comment>
<dbReference type="InterPro" id="IPR010131">
    <property type="entry name" value="MdtP/NodT-like"/>
</dbReference>
<dbReference type="SUPFAM" id="SSF56954">
    <property type="entry name" value="Outer membrane efflux proteins (OEP)"/>
    <property type="match status" value="1"/>
</dbReference>
<dbReference type="EMBL" id="JOKM01000061">
    <property type="protein sequence ID" value="KGB23373.1"/>
    <property type="molecule type" value="Genomic_DNA"/>
</dbReference>
<dbReference type="RefSeq" id="WP_012813328.1">
    <property type="nucleotide sequence ID" value="NZ_JACAOJ010000030.1"/>
</dbReference>
<dbReference type="PANTHER" id="PTHR30203:SF24">
    <property type="entry name" value="BLR4935 PROTEIN"/>
    <property type="match status" value="1"/>
</dbReference>
<sequence>MYKSYNTLEYIKQVRRRTRYNAAFILLIFPLLCGCTNSDHSNISPESDVQKFSSRQFTDAGLQEFITKVLGPNVSSQENAWGITRLTLATLYFHPDILVAKAELETARAGIKTAGQLPNPSFTVLGGPSAHYVGYGASILIEFFGRRYHRIKEARYRAAVAQWEVINTAWKLRSDTRSALLGVWAVSGRLKLVEETAAAKRELFTLEQARFDQGRASALEISQVRTEMIHAELSVSDLRREYAVRKAALAGAIGVPAEALDSIALDTKAFDVCPDLMEYRDSQDMRYQAVMQRADLRELLASYDAARQALRVEVSRRYPDVTISPSYNWDFSNRFEVNPSLQIPIFNQNEGPIAEAVGQEHEAAARLRRAENTVFKSISQATANYRGTTSILLQADELAKTVRVRLNQMQHRLQSGAIDRPTMVMTHIEQIQAETALLEAEIQQRQAIGQIEDGMQQPIFDHTSAAQVSGLLENNQRNSP</sequence>
<proteinExistence type="inferred from homology"/>
<comment type="caution">
    <text evidence="2">The sequence shown here is derived from an EMBL/GenBank/DDBJ whole genome shotgun (WGS) entry which is preliminary data.</text>
</comment>
<dbReference type="STRING" id="104102.AtDm6_1648"/>